<evidence type="ECO:0000313" key="4">
    <source>
        <dbReference type="Proteomes" id="UP000000844"/>
    </source>
</evidence>
<dbReference type="HOGENOM" id="CLU_024630_1_0_11"/>
<keyword evidence="1" id="KW-0175">Coiled coil</keyword>
<dbReference type="STRING" id="446470.Snas_4162"/>
<keyword evidence="4" id="KW-1185">Reference proteome</keyword>
<evidence type="ECO:0000313" key="3">
    <source>
        <dbReference type="EMBL" id="ADD43813.1"/>
    </source>
</evidence>
<reference evidence="3 4" key="1">
    <citation type="journal article" date="2009" name="Stand. Genomic Sci.">
        <title>Complete genome sequence of Stackebrandtia nassauensis type strain (LLR-40K-21).</title>
        <authorList>
            <person name="Munk C."/>
            <person name="Lapidus A."/>
            <person name="Copeland A."/>
            <person name="Jando M."/>
            <person name="Mayilraj S."/>
            <person name="Glavina Del Rio T."/>
            <person name="Nolan M."/>
            <person name="Chen F."/>
            <person name="Lucas S."/>
            <person name="Tice H."/>
            <person name="Cheng J.F."/>
            <person name="Han C."/>
            <person name="Detter J.C."/>
            <person name="Bruce D."/>
            <person name="Goodwin L."/>
            <person name="Chain P."/>
            <person name="Pitluck S."/>
            <person name="Goker M."/>
            <person name="Ovchinikova G."/>
            <person name="Pati A."/>
            <person name="Ivanova N."/>
            <person name="Mavromatis K."/>
            <person name="Chen A."/>
            <person name="Palaniappan K."/>
            <person name="Land M."/>
            <person name="Hauser L."/>
            <person name="Chang Y.J."/>
            <person name="Jeffries C.D."/>
            <person name="Bristow J."/>
            <person name="Eisen J.A."/>
            <person name="Markowitz V."/>
            <person name="Hugenholtz P."/>
            <person name="Kyrpides N.C."/>
            <person name="Klenk H.P."/>
        </authorList>
    </citation>
    <scope>NUCLEOTIDE SEQUENCE [LARGE SCALE GENOMIC DNA]</scope>
    <source>
        <strain evidence="4">DSM 44728 / CIP 108903 / NRRL B-16338 / NBRC 102104 / LLR-40K-21</strain>
    </source>
</reference>
<feature type="coiled-coil region" evidence="1">
    <location>
        <begin position="117"/>
        <end position="162"/>
    </location>
</feature>
<name>D3Q280_STANL</name>
<accession>D3Q280</accession>
<dbReference type="eggNOG" id="COG1196">
    <property type="taxonomic scope" value="Bacteria"/>
</dbReference>
<feature type="region of interest" description="Disordered" evidence="2">
    <location>
        <begin position="1"/>
        <end position="35"/>
    </location>
</feature>
<gene>
    <name evidence="3" type="ordered locus">Snas_4162</name>
</gene>
<dbReference type="InterPro" id="IPR007139">
    <property type="entry name" value="DUF349"/>
</dbReference>
<dbReference type="AlphaFoldDB" id="D3Q280"/>
<sequence>MTIGRATAPEIPAKEKVNTMSGENPDATQFGRIDPGGTVYLKTSAGERVIGSWQAGSPEEGLAHFARRYDDLVTEVDLVAARLNSGNADPASTASAIKKLRVSLDEAHVIGDVDKLAARLDELASRSEAKVAEAKEAKSAARAEAVARKEALATEAEKLAADSTQWKAAGDRIKAIAEEWKTIHGADRKSDQALWKRFAAARDGFTRRRGAHFASLDSERKVIATAKEELIAEAEKLATSTDWAETADQLKGLMRQWKEAGRVAPDAEQKLWKRFRAAQDTFFSARSEAFSARDAEFKENLNQKRELLTQAEAIDVEADPRAAQAKLREIQGQWEEIGRVPKESAGGLQRRLRAVDDKIRAALDVAWRRTPVSENPLLAQMREQVDKAERQLERAKNDGDAKRIAAAEEALNSKRQFLELAEKAQ</sequence>
<dbReference type="Pfam" id="PF03993">
    <property type="entry name" value="DUF349"/>
    <property type="match status" value="3"/>
</dbReference>
<dbReference type="EMBL" id="CP001778">
    <property type="protein sequence ID" value="ADD43813.1"/>
    <property type="molecule type" value="Genomic_DNA"/>
</dbReference>
<evidence type="ECO:0000256" key="1">
    <source>
        <dbReference type="SAM" id="Coils"/>
    </source>
</evidence>
<dbReference type="Proteomes" id="UP000000844">
    <property type="component" value="Chromosome"/>
</dbReference>
<proteinExistence type="predicted"/>
<evidence type="ECO:0000256" key="2">
    <source>
        <dbReference type="SAM" id="MobiDB-lite"/>
    </source>
</evidence>
<organism evidence="3 4">
    <name type="scientific">Stackebrandtia nassauensis (strain DSM 44728 / CIP 108903 / NRRL B-16338 / NBRC 102104 / LLR-40K-21)</name>
    <dbReference type="NCBI Taxonomy" id="446470"/>
    <lineage>
        <taxon>Bacteria</taxon>
        <taxon>Bacillati</taxon>
        <taxon>Actinomycetota</taxon>
        <taxon>Actinomycetes</taxon>
        <taxon>Glycomycetales</taxon>
        <taxon>Glycomycetaceae</taxon>
        <taxon>Stackebrandtia</taxon>
    </lineage>
</organism>
<feature type="coiled-coil region" evidence="1">
    <location>
        <begin position="378"/>
        <end position="405"/>
    </location>
</feature>
<protein>
    <recommendedName>
        <fullName evidence="5">DUF349 domain-containing protein</fullName>
    </recommendedName>
</protein>
<dbReference type="KEGG" id="sna:Snas_4162"/>
<evidence type="ECO:0008006" key="5">
    <source>
        <dbReference type="Google" id="ProtNLM"/>
    </source>
</evidence>